<evidence type="ECO:0000259" key="5">
    <source>
        <dbReference type="PROSITE" id="PS51406"/>
    </source>
</evidence>
<dbReference type="GO" id="GO:0030246">
    <property type="term" value="F:carbohydrate binding"/>
    <property type="evidence" value="ECO:0007669"/>
    <property type="project" value="UniProtKB-ARBA"/>
</dbReference>
<dbReference type="VEuPathDB" id="VectorBase:AALB20_031891"/>
<dbReference type="PROSITE" id="PS51406">
    <property type="entry name" value="FIBRINOGEN_C_2"/>
    <property type="match status" value="2"/>
</dbReference>
<evidence type="ECO:0000256" key="3">
    <source>
        <dbReference type="SAM" id="Coils"/>
    </source>
</evidence>
<dbReference type="STRING" id="7167.A0A182FNC5"/>
<feature type="compositionally biased region" description="Low complexity" evidence="4">
    <location>
        <begin position="278"/>
        <end position="296"/>
    </location>
</feature>
<feature type="compositionally biased region" description="Polar residues" evidence="4">
    <location>
        <begin position="268"/>
        <end position="277"/>
    </location>
</feature>
<dbReference type="InterPro" id="IPR020837">
    <property type="entry name" value="Fibrinogen_CS"/>
</dbReference>
<dbReference type="VEuPathDB" id="VectorBase:AALB008038"/>
<sequence>MKDFRGNYGYARYDGFEIGNESEQYYLKTLGAYSGTAGDCMAYNRRMELSTRGRDNDAVDEHCVEKYEGTWWHMNCYDASLNGPYVNADQPKSIFWYLFQRNYQGMRFTRMMIRLCIGETKDSIDNTEAAQGSPSDECIFAFGMEMVLKKLDKIDHKLLELQFELLEQREEMARLEASHERKSADLLREIHRLEDRLEKDIGRNMSVLQSHSQLILQQQAACANHEKLREKLFNSKPKDNQGLMQSQDGVKFFNSCYESRLRDCVTPTVSESPQESNSTSTTTIAPTTTKPKSAPYTSCKDVPLKSSGVYLLSINNETAPFKVFCEQERFDGGWIVVQHRFDGSVDFNLNWAEYRDGFGDLNKEFWLGLEKMHQITAARRHEIIFEMMDFMNNYAYARYDAFEIASESEQYRLTIGNYSGTAGDSMAYHKDMKFSTKDRDNDMYTYNCNENCKGAWWYNNCCNSNLNGLYKNAEYWYSMFWYAFSKRRLGLSFSRMMIREL</sequence>
<dbReference type="FunFam" id="3.90.215.10:FF:000001">
    <property type="entry name" value="Tenascin isoform 1"/>
    <property type="match status" value="1"/>
</dbReference>
<dbReference type="SMART" id="SM00186">
    <property type="entry name" value="FBG"/>
    <property type="match status" value="1"/>
</dbReference>
<dbReference type="PANTHER" id="PTHR19143">
    <property type="entry name" value="FIBRINOGEN/TENASCIN/ANGIOPOEITIN"/>
    <property type="match status" value="1"/>
</dbReference>
<keyword evidence="3" id="KW-0175">Coiled coil</keyword>
<dbReference type="Pfam" id="PF00147">
    <property type="entry name" value="Fibrinogen_C"/>
    <property type="match status" value="2"/>
</dbReference>
<dbReference type="CDD" id="cd00087">
    <property type="entry name" value="FReD"/>
    <property type="match status" value="1"/>
</dbReference>
<dbReference type="EnsemblMetazoa" id="AALB008038-RA">
    <property type="protein sequence ID" value="AALB008038-PA"/>
    <property type="gene ID" value="AALB008038"/>
</dbReference>
<evidence type="ECO:0000256" key="2">
    <source>
        <dbReference type="ARBA" id="ARBA00053344"/>
    </source>
</evidence>
<evidence type="ECO:0000256" key="4">
    <source>
        <dbReference type="SAM" id="MobiDB-lite"/>
    </source>
</evidence>
<dbReference type="GO" id="GO:0005615">
    <property type="term" value="C:extracellular space"/>
    <property type="evidence" value="ECO:0007669"/>
    <property type="project" value="TreeGrafter"/>
</dbReference>
<organism evidence="6 7">
    <name type="scientific">Anopheles albimanus</name>
    <name type="common">New world malaria mosquito</name>
    <dbReference type="NCBI Taxonomy" id="7167"/>
    <lineage>
        <taxon>Eukaryota</taxon>
        <taxon>Metazoa</taxon>
        <taxon>Ecdysozoa</taxon>
        <taxon>Arthropoda</taxon>
        <taxon>Hexapoda</taxon>
        <taxon>Insecta</taxon>
        <taxon>Pterygota</taxon>
        <taxon>Neoptera</taxon>
        <taxon>Endopterygota</taxon>
        <taxon>Diptera</taxon>
        <taxon>Nematocera</taxon>
        <taxon>Culicoidea</taxon>
        <taxon>Culicidae</taxon>
        <taxon>Anophelinae</taxon>
        <taxon>Anopheles</taxon>
    </lineage>
</organism>
<dbReference type="Proteomes" id="UP000069272">
    <property type="component" value="Chromosome 2L"/>
</dbReference>
<protein>
    <recommendedName>
        <fullName evidence="5">Fibrinogen C-terminal domain-containing protein</fullName>
    </recommendedName>
</protein>
<dbReference type="InterPro" id="IPR050373">
    <property type="entry name" value="Fibrinogen_C-term_domain"/>
</dbReference>
<accession>A0A182FNC5</accession>
<name>A0A182FNC5_ANOAL</name>
<evidence type="ECO:0000256" key="1">
    <source>
        <dbReference type="ARBA" id="ARBA00023157"/>
    </source>
</evidence>
<feature type="region of interest" description="Disordered" evidence="4">
    <location>
        <begin position="268"/>
        <end position="296"/>
    </location>
</feature>
<dbReference type="InterPro" id="IPR002181">
    <property type="entry name" value="Fibrinogen_a/b/g_C_dom"/>
</dbReference>
<keyword evidence="1" id="KW-1015">Disulfide bond</keyword>
<evidence type="ECO:0000313" key="6">
    <source>
        <dbReference type="EnsemblMetazoa" id="AALB008038-PA"/>
    </source>
</evidence>
<feature type="domain" description="Fibrinogen C-terminal" evidence="5">
    <location>
        <begin position="290"/>
        <end position="501"/>
    </location>
</feature>
<dbReference type="InterPro" id="IPR014716">
    <property type="entry name" value="Fibrinogen_a/b/g_C_1"/>
</dbReference>
<evidence type="ECO:0000313" key="7">
    <source>
        <dbReference type="Proteomes" id="UP000069272"/>
    </source>
</evidence>
<dbReference type="SUPFAM" id="SSF56496">
    <property type="entry name" value="Fibrinogen C-terminal domain-like"/>
    <property type="match status" value="2"/>
</dbReference>
<dbReference type="VEuPathDB" id="VectorBase:AALB20_036127"/>
<dbReference type="PROSITE" id="PS00514">
    <property type="entry name" value="FIBRINOGEN_C_1"/>
    <property type="match status" value="1"/>
</dbReference>
<dbReference type="InterPro" id="IPR036056">
    <property type="entry name" value="Fibrinogen-like_C"/>
</dbReference>
<dbReference type="AlphaFoldDB" id="A0A182FNC5"/>
<keyword evidence="7" id="KW-1185">Reference proteome</keyword>
<proteinExistence type="predicted"/>
<feature type="coiled-coil region" evidence="3">
    <location>
        <begin position="158"/>
        <end position="196"/>
    </location>
</feature>
<dbReference type="Gene3D" id="3.90.215.10">
    <property type="entry name" value="Gamma Fibrinogen, chain A, domain 1"/>
    <property type="match status" value="2"/>
</dbReference>
<dbReference type="PANTHER" id="PTHR19143:SF327">
    <property type="entry name" value="FI21813P1-RELATED"/>
    <property type="match status" value="1"/>
</dbReference>
<reference evidence="6" key="2">
    <citation type="submission" date="2022-08" db="UniProtKB">
        <authorList>
            <consortium name="EnsemblMetazoa"/>
        </authorList>
    </citation>
    <scope>IDENTIFICATION</scope>
    <source>
        <strain evidence="6">STECLA/ALBI9_A</strain>
    </source>
</reference>
<reference evidence="6 7" key="1">
    <citation type="journal article" date="2017" name="G3 (Bethesda)">
        <title>The Physical Genome Mapping of Anopheles albimanus Corrected Scaffold Misassemblies and Identified Interarm Rearrangements in Genus Anopheles.</title>
        <authorList>
            <person name="Artemov G.N."/>
            <person name="Peery A.N."/>
            <person name="Jiang X."/>
            <person name="Tu Z."/>
            <person name="Stegniy V.N."/>
            <person name="Sharakhova M.V."/>
            <person name="Sharakhov I.V."/>
        </authorList>
    </citation>
    <scope>NUCLEOTIDE SEQUENCE [LARGE SCALE GENOMIC DNA]</scope>
    <source>
        <strain evidence="6 7">ALBI9_A</strain>
    </source>
</reference>
<feature type="domain" description="Fibrinogen C-terminal" evidence="5">
    <location>
        <begin position="1"/>
        <end position="117"/>
    </location>
</feature>
<comment type="function">
    <text evidence="2">Lectin involved in innate immunity. Agglutinates all types of human erythrocytes, Gram-positive and Gram-negative bacteria. Has a stronger agglutinating activity towards Gram-negative bacteria than towards Gram-positive bacteria. Specifically recognizes acetyl group-containing substances on agglutinated cells. The hemagglutinating activity was inhibited by EDTA, acetyl group-containing mono- and disaccharides, N-acetyl derivatives of amino acids, other acetyl group-containing substances, propionamide and benzamide. Enhances the antimicrobial activity of big defensin against Gram-positive bacteria but not against Gram-negative bacteria.</text>
</comment>